<organism evidence="9 10">
    <name type="scientific">Stappia albiluteola</name>
    <dbReference type="NCBI Taxonomy" id="2758565"/>
    <lineage>
        <taxon>Bacteria</taxon>
        <taxon>Pseudomonadati</taxon>
        <taxon>Pseudomonadota</taxon>
        <taxon>Alphaproteobacteria</taxon>
        <taxon>Hyphomicrobiales</taxon>
        <taxon>Stappiaceae</taxon>
        <taxon>Stappia</taxon>
    </lineage>
</organism>
<dbReference type="EMBL" id="JACFXV010000053">
    <property type="protein sequence ID" value="MBA5777796.1"/>
    <property type="molecule type" value="Genomic_DNA"/>
</dbReference>
<feature type="binding site" description="axial binding residue" evidence="6">
    <location>
        <position position="147"/>
    </location>
    <ligand>
        <name>heme c</name>
        <dbReference type="ChEBI" id="CHEBI:61717"/>
    </ligand>
    <ligandPart>
        <name>Fe</name>
        <dbReference type="ChEBI" id="CHEBI:18248"/>
    </ligandPart>
</feature>
<dbReference type="Pfam" id="PF01322">
    <property type="entry name" value="Cytochrom_C_2"/>
    <property type="match status" value="1"/>
</dbReference>
<proteinExistence type="predicted"/>
<comment type="caution">
    <text evidence="9">The sequence shown here is derived from an EMBL/GenBank/DDBJ whole genome shotgun (WGS) entry which is preliminary data.</text>
</comment>
<evidence type="ECO:0000256" key="2">
    <source>
        <dbReference type="ARBA" id="ARBA00022617"/>
    </source>
</evidence>
<dbReference type="Proteomes" id="UP000541109">
    <property type="component" value="Unassembled WGS sequence"/>
</dbReference>
<sequence>MKRILAATSALAFVLSAALPAIADRAEDAVMARQGLMNLNSFNLGGLAAMAKGEVPYDAAQATVFATNLNQLSHLEILVLFPIDTDNEAMPGKTRALKALWADPAAVEEKIAAWRQATETLAAEAGGGLDSVKAGLGALGKTCNGCHESFRQPN</sequence>
<keyword evidence="10" id="KW-1185">Reference proteome</keyword>
<feature type="chain" id="PRO_5032384549" evidence="8">
    <location>
        <begin position="24"/>
        <end position="154"/>
    </location>
</feature>
<feature type="binding site" description="covalent" evidence="7">
    <location>
        <position position="146"/>
    </location>
    <ligand>
        <name>heme c</name>
        <dbReference type="ChEBI" id="CHEBI:61717"/>
    </ligand>
</feature>
<dbReference type="RefSeq" id="WP_182165481.1">
    <property type="nucleotide sequence ID" value="NZ_JACFXV010000053.1"/>
</dbReference>
<dbReference type="InterPro" id="IPR012127">
    <property type="entry name" value="Cyt_c_prime"/>
</dbReference>
<dbReference type="InterPro" id="IPR010980">
    <property type="entry name" value="Cyt_c/b562"/>
</dbReference>
<keyword evidence="8" id="KW-0732">Signal</keyword>
<dbReference type="GO" id="GO:0020037">
    <property type="term" value="F:heme binding"/>
    <property type="evidence" value="ECO:0007669"/>
    <property type="project" value="InterPro"/>
</dbReference>
<dbReference type="SUPFAM" id="SSF47175">
    <property type="entry name" value="Cytochromes"/>
    <property type="match status" value="1"/>
</dbReference>
<comment type="PTM">
    <text evidence="7">Binds 1 heme group per subunit.</text>
</comment>
<dbReference type="AlphaFoldDB" id="A0A839AFC0"/>
<evidence type="ECO:0000256" key="1">
    <source>
        <dbReference type="ARBA" id="ARBA00022448"/>
    </source>
</evidence>
<keyword evidence="4" id="KW-0249">Electron transport</keyword>
<accession>A0A839AFC0</accession>
<gene>
    <name evidence="9" type="ORF">H2509_11740</name>
</gene>
<dbReference type="PRINTS" id="PR00608">
    <property type="entry name" value="CYTCHROMECII"/>
</dbReference>
<dbReference type="GO" id="GO:0009055">
    <property type="term" value="F:electron transfer activity"/>
    <property type="evidence" value="ECO:0007669"/>
    <property type="project" value="InterPro"/>
</dbReference>
<evidence type="ECO:0000256" key="3">
    <source>
        <dbReference type="ARBA" id="ARBA00022723"/>
    </source>
</evidence>
<feature type="signal peptide" evidence="8">
    <location>
        <begin position="1"/>
        <end position="23"/>
    </location>
</feature>
<feature type="binding site" description="covalent" evidence="7">
    <location>
        <position position="143"/>
    </location>
    <ligand>
        <name>heme c</name>
        <dbReference type="ChEBI" id="CHEBI:61717"/>
    </ligand>
</feature>
<evidence type="ECO:0000256" key="8">
    <source>
        <dbReference type="SAM" id="SignalP"/>
    </source>
</evidence>
<dbReference type="GO" id="GO:0005506">
    <property type="term" value="F:iron ion binding"/>
    <property type="evidence" value="ECO:0007669"/>
    <property type="project" value="InterPro"/>
</dbReference>
<dbReference type="PROSITE" id="PS51009">
    <property type="entry name" value="CYTCII"/>
    <property type="match status" value="1"/>
</dbReference>
<evidence type="ECO:0000256" key="6">
    <source>
        <dbReference type="PIRSR" id="PIRSR000027-1"/>
    </source>
</evidence>
<protein>
    <submittedName>
        <fullName evidence="9">Cytochrome c</fullName>
    </submittedName>
</protein>
<evidence type="ECO:0000313" key="10">
    <source>
        <dbReference type="Proteomes" id="UP000541109"/>
    </source>
</evidence>
<evidence type="ECO:0000313" key="9">
    <source>
        <dbReference type="EMBL" id="MBA5777796.1"/>
    </source>
</evidence>
<keyword evidence="3 6" id="KW-0479">Metal-binding</keyword>
<keyword evidence="2 7" id="KW-0349">Heme</keyword>
<keyword evidence="1" id="KW-0813">Transport</keyword>
<dbReference type="PIRSF" id="PIRSF000027">
    <property type="entry name" value="Cytc_c_prime"/>
    <property type="match status" value="1"/>
</dbReference>
<dbReference type="GO" id="GO:0042597">
    <property type="term" value="C:periplasmic space"/>
    <property type="evidence" value="ECO:0007669"/>
    <property type="project" value="InterPro"/>
</dbReference>
<reference evidence="9 10" key="1">
    <citation type="submission" date="2020-07" db="EMBL/GenBank/DDBJ databases">
        <title>Stappia sp., F7233, whole genome shotgun sequencing project.</title>
        <authorList>
            <person name="Jiang S."/>
            <person name="Liu Z.W."/>
            <person name="Du Z.J."/>
        </authorList>
    </citation>
    <scope>NUCLEOTIDE SEQUENCE [LARGE SCALE GENOMIC DNA]</scope>
    <source>
        <strain evidence="9 10">F7233</strain>
    </source>
</reference>
<dbReference type="Gene3D" id="1.20.120.10">
    <property type="entry name" value="Cytochrome c/b562"/>
    <property type="match status" value="1"/>
</dbReference>
<evidence type="ECO:0000256" key="5">
    <source>
        <dbReference type="ARBA" id="ARBA00023004"/>
    </source>
</evidence>
<dbReference type="InterPro" id="IPR002321">
    <property type="entry name" value="Cyt_c_II"/>
</dbReference>
<dbReference type="InterPro" id="IPR015984">
    <property type="entry name" value="Cyt_c_prime_subgr"/>
</dbReference>
<evidence type="ECO:0000256" key="7">
    <source>
        <dbReference type="PIRSR" id="PIRSR000027-2"/>
    </source>
</evidence>
<dbReference type="GO" id="GO:0022900">
    <property type="term" value="P:electron transport chain"/>
    <property type="evidence" value="ECO:0007669"/>
    <property type="project" value="InterPro"/>
</dbReference>
<name>A0A839AFC0_9HYPH</name>
<keyword evidence="5 6" id="KW-0408">Iron</keyword>
<evidence type="ECO:0000256" key="4">
    <source>
        <dbReference type="ARBA" id="ARBA00022982"/>
    </source>
</evidence>